<accession>A0A1F6V323</accession>
<sequence>MKTVSKEKWQSLTLLQQLGNIGSEVGRAAKWQGKDEKSFWGAVTRAMDLFDLTQADLRWGNRRTELDRAREVFADAVLGGREYRSNLKDLEKYFMLFALASQNQL</sequence>
<evidence type="ECO:0000313" key="1">
    <source>
        <dbReference type="EMBL" id="OGI63846.1"/>
    </source>
</evidence>
<organism evidence="1 2">
    <name type="scientific">Candidatus Nomurabacteria bacterium RIFCSPHIGHO2_01_FULL_40_20</name>
    <dbReference type="NCBI Taxonomy" id="1801738"/>
    <lineage>
        <taxon>Bacteria</taxon>
        <taxon>Candidatus Nomuraibacteriota</taxon>
    </lineage>
</organism>
<dbReference type="AlphaFoldDB" id="A0A1F6V323"/>
<protein>
    <submittedName>
        <fullName evidence="1">Uncharacterized protein</fullName>
    </submittedName>
</protein>
<evidence type="ECO:0000313" key="2">
    <source>
        <dbReference type="Proteomes" id="UP000178985"/>
    </source>
</evidence>
<reference evidence="1 2" key="1">
    <citation type="journal article" date="2016" name="Nat. Commun.">
        <title>Thousands of microbial genomes shed light on interconnected biogeochemical processes in an aquifer system.</title>
        <authorList>
            <person name="Anantharaman K."/>
            <person name="Brown C.T."/>
            <person name="Hug L.A."/>
            <person name="Sharon I."/>
            <person name="Castelle C.J."/>
            <person name="Probst A.J."/>
            <person name="Thomas B.C."/>
            <person name="Singh A."/>
            <person name="Wilkins M.J."/>
            <person name="Karaoz U."/>
            <person name="Brodie E.L."/>
            <person name="Williams K.H."/>
            <person name="Hubbard S.S."/>
            <person name="Banfield J.F."/>
        </authorList>
    </citation>
    <scope>NUCLEOTIDE SEQUENCE [LARGE SCALE GENOMIC DNA]</scope>
</reference>
<gene>
    <name evidence="1" type="ORF">A2733_00795</name>
</gene>
<comment type="caution">
    <text evidence="1">The sequence shown here is derived from an EMBL/GenBank/DDBJ whole genome shotgun (WGS) entry which is preliminary data.</text>
</comment>
<dbReference type="Proteomes" id="UP000178985">
    <property type="component" value="Unassembled WGS sequence"/>
</dbReference>
<proteinExistence type="predicted"/>
<dbReference type="EMBL" id="MFTO01000012">
    <property type="protein sequence ID" value="OGI63846.1"/>
    <property type="molecule type" value="Genomic_DNA"/>
</dbReference>
<name>A0A1F6V323_9BACT</name>